<dbReference type="AlphaFoldDB" id="S8A4Z0"/>
<reference evidence="3 4" key="1">
    <citation type="journal article" date="2013" name="PLoS Genet.">
        <title>Genomic mechanisms accounting for the adaptation to parasitism in nematode-trapping fungi.</title>
        <authorList>
            <person name="Meerupati T."/>
            <person name="Andersson K.M."/>
            <person name="Friman E."/>
            <person name="Kumar D."/>
            <person name="Tunlid A."/>
            <person name="Ahren D."/>
        </authorList>
    </citation>
    <scope>NUCLEOTIDE SEQUENCE [LARGE SCALE GENOMIC DNA]</scope>
    <source>
        <strain evidence="3 4">CBS 200.50</strain>
    </source>
</reference>
<keyword evidence="4" id="KW-1185">Reference proteome</keyword>
<evidence type="ECO:0000313" key="4">
    <source>
        <dbReference type="Proteomes" id="UP000015100"/>
    </source>
</evidence>
<gene>
    <name evidence="3" type="ORF">H072_10303</name>
</gene>
<evidence type="ECO:0000256" key="1">
    <source>
        <dbReference type="SAM" id="MobiDB-lite"/>
    </source>
</evidence>
<comment type="caution">
    <text evidence="3">The sequence shown here is derived from an EMBL/GenBank/DDBJ whole genome shotgun (WGS) entry which is preliminary data.</text>
</comment>
<feature type="domain" description="Ubiquitin-like" evidence="2">
    <location>
        <begin position="256"/>
        <end position="331"/>
    </location>
</feature>
<dbReference type="STRING" id="1284197.S8A4Z0"/>
<sequence length="561" mass="62028">MDTSHLPRPRIVPKQQPHQSNPGTQQAGVYPPAAPAGPVKLRLQDNNQKIVVDDVLEISFRRTVRVPDNQQISGLPPDLGPMKLTNVDHIGPRLPETMRKKGGLLLPMHEPSVPSEDMEDMADESFIVPHVEKEAMWIDFQFKACQIVDSQYAIKIFTGGVNAISGEPEFQRTNSEMEPWQYKQFRQDYIVVPGQIWLDGIATGSGKVRQFVATPLGRGLTIEAQITGDEAAGGIQFEITPRVPKINPLHMPSNAYPVNVQTLTGKKICIDARSNDTIANLKAKIQDKERIPPDQQRLIIWGVLVKDEYTLYDYNINEGDTFHLVLRLRGGGPSLPPDEAELFAAHVREFAEMGLAAGGEITQSIVEDSVPPRQWDPSRTTGFNVQILNAKLYASITGQVNPPPPVSPQVYAASGGARVFDFHEPSRVHGNFQQVKSVGQLTGTSDNVVPLFSSKKWHLFRRSSKMDKGHAPKPDDHRNSNSTTSSFWGMGETSDAGSSARFENQVADPPPVFENSAFMSPVSTSNHSQASYDTLPVYVENTAPSEVSFIDQRNLRGFRVV</sequence>
<dbReference type="eggNOG" id="KOG0004">
    <property type="taxonomic scope" value="Eukaryota"/>
</dbReference>
<feature type="region of interest" description="Disordered" evidence="1">
    <location>
        <begin position="463"/>
        <end position="501"/>
    </location>
</feature>
<feature type="compositionally biased region" description="Basic and acidic residues" evidence="1">
    <location>
        <begin position="464"/>
        <end position="479"/>
    </location>
</feature>
<dbReference type="PROSITE" id="PS50053">
    <property type="entry name" value="UBIQUITIN_2"/>
    <property type="match status" value="1"/>
</dbReference>
<evidence type="ECO:0000313" key="3">
    <source>
        <dbReference type="EMBL" id="EPS36191.1"/>
    </source>
</evidence>
<proteinExistence type="predicted"/>
<feature type="compositionally biased region" description="Polar residues" evidence="1">
    <location>
        <begin position="16"/>
        <end position="26"/>
    </location>
</feature>
<dbReference type="PRINTS" id="PR00348">
    <property type="entry name" value="UBIQUITIN"/>
</dbReference>
<dbReference type="InterPro" id="IPR019956">
    <property type="entry name" value="Ubiquitin_dom"/>
</dbReference>
<dbReference type="Pfam" id="PF00240">
    <property type="entry name" value="ubiquitin"/>
    <property type="match status" value="1"/>
</dbReference>
<dbReference type="SUPFAM" id="SSF54236">
    <property type="entry name" value="Ubiquitin-like"/>
    <property type="match status" value="1"/>
</dbReference>
<feature type="region of interest" description="Disordered" evidence="1">
    <location>
        <begin position="1"/>
        <end position="39"/>
    </location>
</feature>
<dbReference type="InterPro" id="IPR050158">
    <property type="entry name" value="Ubiquitin_ubiquitin-like"/>
</dbReference>
<organism evidence="3 4">
    <name type="scientific">Dactylellina haptotyla (strain CBS 200.50)</name>
    <name type="common">Nematode-trapping fungus</name>
    <name type="synonym">Monacrosporium haptotylum</name>
    <dbReference type="NCBI Taxonomy" id="1284197"/>
    <lineage>
        <taxon>Eukaryota</taxon>
        <taxon>Fungi</taxon>
        <taxon>Dikarya</taxon>
        <taxon>Ascomycota</taxon>
        <taxon>Pezizomycotina</taxon>
        <taxon>Orbiliomycetes</taxon>
        <taxon>Orbiliales</taxon>
        <taxon>Orbiliaceae</taxon>
        <taxon>Dactylellina</taxon>
    </lineage>
</organism>
<accession>S8A4Z0</accession>
<dbReference type="Proteomes" id="UP000015100">
    <property type="component" value="Unassembled WGS sequence"/>
</dbReference>
<dbReference type="PROSITE" id="PS00299">
    <property type="entry name" value="UBIQUITIN_1"/>
    <property type="match status" value="1"/>
</dbReference>
<dbReference type="HOGENOM" id="CLU_027438_0_0_1"/>
<dbReference type="EMBL" id="AQGS01000958">
    <property type="protein sequence ID" value="EPS36191.1"/>
    <property type="molecule type" value="Genomic_DNA"/>
</dbReference>
<dbReference type="InterPro" id="IPR000626">
    <property type="entry name" value="Ubiquitin-like_dom"/>
</dbReference>
<reference evidence="4" key="2">
    <citation type="submission" date="2013-04" db="EMBL/GenBank/DDBJ databases">
        <title>Genomic mechanisms accounting for the adaptation to parasitism in nematode-trapping fungi.</title>
        <authorList>
            <person name="Ahren D.G."/>
        </authorList>
    </citation>
    <scope>NUCLEOTIDE SEQUENCE [LARGE SCALE GENOMIC DNA]</scope>
    <source>
        <strain evidence="4">CBS 200.50</strain>
    </source>
</reference>
<dbReference type="OrthoDB" id="1658288at2759"/>
<dbReference type="Gene3D" id="3.10.20.90">
    <property type="entry name" value="Phosphatidylinositol 3-kinase Catalytic Subunit, Chain A, domain 1"/>
    <property type="match status" value="1"/>
</dbReference>
<evidence type="ECO:0000259" key="2">
    <source>
        <dbReference type="PROSITE" id="PS50053"/>
    </source>
</evidence>
<name>S8A4Z0_DACHA</name>
<protein>
    <recommendedName>
        <fullName evidence="2">Ubiquitin-like domain-containing protein</fullName>
    </recommendedName>
</protein>
<dbReference type="InterPro" id="IPR029071">
    <property type="entry name" value="Ubiquitin-like_domsf"/>
</dbReference>
<dbReference type="InterPro" id="IPR019954">
    <property type="entry name" value="Ubiquitin_CS"/>
</dbReference>
<dbReference type="PANTHER" id="PTHR10666">
    <property type="entry name" value="UBIQUITIN"/>
    <property type="match status" value="1"/>
</dbReference>
<dbReference type="SMART" id="SM00213">
    <property type="entry name" value="UBQ"/>
    <property type="match status" value="1"/>
</dbReference>
<feature type="compositionally biased region" description="Low complexity" evidence="1">
    <location>
        <begin position="27"/>
        <end position="39"/>
    </location>
</feature>